<dbReference type="PANTHER" id="PTHR46361:SF3">
    <property type="entry name" value="ELECTRON CARRIER_ PROTEIN DISULFIDE OXIDOREDUCTASE"/>
    <property type="match status" value="1"/>
</dbReference>
<keyword evidence="1" id="KW-0732">Signal</keyword>
<evidence type="ECO:0000313" key="4">
    <source>
        <dbReference type="Proteomes" id="UP000494245"/>
    </source>
</evidence>
<dbReference type="PANTHER" id="PTHR46361">
    <property type="entry name" value="ELECTRON CARRIER/ PROTEIN DISULFIDE OXIDOREDUCTASE"/>
    <property type="match status" value="1"/>
</dbReference>
<reference evidence="3 4" key="1">
    <citation type="submission" date="2020-04" db="EMBL/GenBank/DDBJ databases">
        <authorList>
            <consortium name="Desulfovibrio sp. FSS-1 genome sequencing consortium"/>
            <person name="Shimoshige H."/>
            <person name="Kobayashi H."/>
            <person name="Maekawa T."/>
        </authorList>
    </citation>
    <scope>NUCLEOTIDE SEQUENCE [LARGE SCALE GENOMIC DNA]</scope>
    <source>
        <strain evidence="3 4">SIID29052-01</strain>
    </source>
</reference>
<evidence type="ECO:0000313" key="3">
    <source>
        <dbReference type="EMBL" id="GFK93960.1"/>
    </source>
</evidence>
<proteinExistence type="predicted"/>
<evidence type="ECO:0000259" key="2">
    <source>
        <dbReference type="Pfam" id="PF04784"/>
    </source>
</evidence>
<name>A0A6V8LSM1_9BACT</name>
<protein>
    <recommendedName>
        <fullName evidence="2">DUF547 domain-containing protein</fullName>
    </recommendedName>
</protein>
<feature type="domain" description="DUF547" evidence="2">
    <location>
        <begin position="86"/>
        <end position="194"/>
    </location>
</feature>
<dbReference type="Pfam" id="PF04784">
    <property type="entry name" value="DUF547"/>
    <property type="match status" value="1"/>
</dbReference>
<comment type="caution">
    <text evidence="3">The sequence shown here is derived from an EMBL/GenBank/DDBJ whole genome shotgun (WGS) entry which is preliminary data.</text>
</comment>
<evidence type="ECO:0000256" key="1">
    <source>
        <dbReference type="SAM" id="SignalP"/>
    </source>
</evidence>
<feature type="signal peptide" evidence="1">
    <location>
        <begin position="1"/>
        <end position="42"/>
    </location>
</feature>
<dbReference type="RefSeq" id="WP_173083549.1">
    <property type="nucleotide sequence ID" value="NZ_BLTE01000007.1"/>
</dbReference>
<feature type="chain" id="PRO_5028907994" description="DUF547 domain-containing protein" evidence="1">
    <location>
        <begin position="43"/>
        <end position="270"/>
    </location>
</feature>
<dbReference type="AlphaFoldDB" id="A0A6V8LSM1"/>
<sequence length="270" mass="28577">MSGPVVPGSGVPGSGVFGFAPTARLLAALLALCLCCAPPARAADDAPYARVLAAHVRGGLVDYPALKADRADLDAYLEGMAAVDLEALPRAQALAAAVNLYNAATLALVRDHWPVASIRDIGGLFGSPWKIRFVRTARGLMTLDELEHGFLRPRFGESRVHAALNCASRGCPPLAGEPFEAARLDEQLDRAARAMLSVPDRARLEGATLHVSAIFDWYSDDFGGKPGVIAFVARHAPPELAGQLAVLDPQAVTLKFLPYDWSVNGPPPGR</sequence>
<organism evidence="3 4">
    <name type="scientific">Fundidesulfovibrio magnetotacticus</name>
    <dbReference type="NCBI Taxonomy" id="2730080"/>
    <lineage>
        <taxon>Bacteria</taxon>
        <taxon>Pseudomonadati</taxon>
        <taxon>Thermodesulfobacteriota</taxon>
        <taxon>Desulfovibrionia</taxon>
        <taxon>Desulfovibrionales</taxon>
        <taxon>Desulfovibrionaceae</taxon>
        <taxon>Fundidesulfovibrio</taxon>
    </lineage>
</organism>
<gene>
    <name evidence="3" type="ORF">NNJEOMEG_01798</name>
</gene>
<keyword evidence="4" id="KW-1185">Reference proteome</keyword>
<dbReference type="EMBL" id="BLTE01000007">
    <property type="protein sequence ID" value="GFK93960.1"/>
    <property type="molecule type" value="Genomic_DNA"/>
</dbReference>
<dbReference type="InterPro" id="IPR006869">
    <property type="entry name" value="DUF547"/>
</dbReference>
<accession>A0A6V8LSM1</accession>
<reference evidence="3 4" key="2">
    <citation type="submission" date="2020-05" db="EMBL/GenBank/DDBJ databases">
        <title>Draft genome sequence of Desulfovibrio sp. strainFSS-1.</title>
        <authorList>
            <person name="Shimoshige H."/>
            <person name="Kobayashi H."/>
            <person name="Maekawa T."/>
        </authorList>
    </citation>
    <scope>NUCLEOTIDE SEQUENCE [LARGE SCALE GENOMIC DNA]</scope>
    <source>
        <strain evidence="3 4">SIID29052-01</strain>
    </source>
</reference>
<dbReference type="Proteomes" id="UP000494245">
    <property type="component" value="Unassembled WGS sequence"/>
</dbReference>